<evidence type="ECO:0000313" key="2">
    <source>
        <dbReference type="EMBL" id="KAK7264756.1"/>
    </source>
</evidence>
<feature type="region of interest" description="Disordered" evidence="1">
    <location>
        <begin position="25"/>
        <end position="55"/>
    </location>
</feature>
<sequence>MKQRLRVAKQRKTSFEETCGPILMGRDKRNQTREGATEGERKREVVDGGGGRPVEAEKLKRGRGFAMGSRVLLVAVAVGELRSREKPVGAGVAAHCPKS</sequence>
<evidence type="ECO:0000313" key="3">
    <source>
        <dbReference type="Proteomes" id="UP001359559"/>
    </source>
</evidence>
<name>A0AAN9EWU1_CLITE</name>
<accession>A0AAN9EWU1</accession>
<evidence type="ECO:0000256" key="1">
    <source>
        <dbReference type="SAM" id="MobiDB-lite"/>
    </source>
</evidence>
<dbReference type="Proteomes" id="UP001359559">
    <property type="component" value="Unassembled WGS sequence"/>
</dbReference>
<comment type="caution">
    <text evidence="2">The sequence shown here is derived from an EMBL/GenBank/DDBJ whole genome shotgun (WGS) entry which is preliminary data.</text>
</comment>
<feature type="compositionally biased region" description="Basic and acidic residues" evidence="1">
    <location>
        <begin position="25"/>
        <end position="46"/>
    </location>
</feature>
<organism evidence="2 3">
    <name type="scientific">Clitoria ternatea</name>
    <name type="common">Butterfly pea</name>
    <dbReference type="NCBI Taxonomy" id="43366"/>
    <lineage>
        <taxon>Eukaryota</taxon>
        <taxon>Viridiplantae</taxon>
        <taxon>Streptophyta</taxon>
        <taxon>Embryophyta</taxon>
        <taxon>Tracheophyta</taxon>
        <taxon>Spermatophyta</taxon>
        <taxon>Magnoliopsida</taxon>
        <taxon>eudicotyledons</taxon>
        <taxon>Gunneridae</taxon>
        <taxon>Pentapetalae</taxon>
        <taxon>rosids</taxon>
        <taxon>fabids</taxon>
        <taxon>Fabales</taxon>
        <taxon>Fabaceae</taxon>
        <taxon>Papilionoideae</taxon>
        <taxon>50 kb inversion clade</taxon>
        <taxon>NPAAA clade</taxon>
        <taxon>indigoferoid/millettioid clade</taxon>
        <taxon>Phaseoleae</taxon>
        <taxon>Clitoria</taxon>
    </lineage>
</organism>
<keyword evidence="3" id="KW-1185">Reference proteome</keyword>
<reference evidence="2 3" key="1">
    <citation type="submission" date="2024-01" db="EMBL/GenBank/DDBJ databases">
        <title>The genomes of 5 underutilized Papilionoideae crops provide insights into root nodulation and disease resistance.</title>
        <authorList>
            <person name="Yuan L."/>
        </authorList>
    </citation>
    <scope>NUCLEOTIDE SEQUENCE [LARGE SCALE GENOMIC DNA]</scope>
    <source>
        <strain evidence="2">LY-2023</strain>
        <tissue evidence="2">Leaf</tissue>
    </source>
</reference>
<dbReference type="EMBL" id="JAYKXN010000008">
    <property type="protein sequence ID" value="KAK7264756.1"/>
    <property type="molecule type" value="Genomic_DNA"/>
</dbReference>
<gene>
    <name evidence="2" type="ORF">RJT34_32366</name>
</gene>
<proteinExistence type="predicted"/>
<dbReference type="AlphaFoldDB" id="A0AAN9EWU1"/>
<protein>
    <submittedName>
        <fullName evidence="2">Uncharacterized protein</fullName>
    </submittedName>
</protein>